<dbReference type="Gene3D" id="3.30.70.330">
    <property type="match status" value="3"/>
</dbReference>
<keyword evidence="1" id="KW-0677">Repeat</keyword>
<sequence length="444" mass="49689">MSSRHPPNRYNANRNYTNRGAGGGYSSNQQSSVNSNRGFKRKYNSHDSFTNTPSSSYRARQNLYQQHSISRNYENQYQMWMGDLDPSWTEESIHSIWSALVQPPKSVKIMRDRLNPSKPSYCFVTFEDQEALDWALQRNGQLIPNSQRKFKISHASAKNSTSGGAGSGHSRQSTGEFSLFIGDLAQDVGEAALYSTFNLKYPNQIKSARVIVDQDSKVGKGFGFVKFFTGEVMEKALKEMQGVMVGSKTIRVGIAAGSEVVQSSSHANKPDYKKIPITQSQPELEAGTDEKNTNISISGLSSKFTESELELMFLTFGDLVYCKLSRDLQRGYVKFVSRNAAELAMAHLTSSVVNGCRLDLTWGSSMKTDNGASKFEPKLGGSYEEDGKPPLLYMSNEYHHKNLYQLTKDEINAFAKRLDGSESISTQHVNEIYLESKMAREHLL</sequence>
<dbReference type="RefSeq" id="XP_003868848.1">
    <property type="nucleotide sequence ID" value="XM_003868800.1"/>
</dbReference>
<dbReference type="AlphaFoldDB" id="H8X384"/>
<dbReference type="InterPro" id="IPR050825">
    <property type="entry name" value="RBM42_RBP45_47-like"/>
</dbReference>
<name>H8X384_CANO9</name>
<evidence type="ECO:0000256" key="1">
    <source>
        <dbReference type="ARBA" id="ARBA00022737"/>
    </source>
</evidence>
<feature type="compositionally biased region" description="Low complexity" evidence="4">
    <location>
        <begin position="8"/>
        <end position="19"/>
    </location>
</feature>
<dbReference type="Pfam" id="PF00076">
    <property type="entry name" value="RRM_1"/>
    <property type="match status" value="3"/>
</dbReference>
<dbReference type="GO" id="GO:0006376">
    <property type="term" value="P:mRNA splice site recognition"/>
    <property type="evidence" value="ECO:0007669"/>
    <property type="project" value="TreeGrafter"/>
</dbReference>
<dbReference type="eggNOG" id="KOG0118">
    <property type="taxonomic scope" value="Eukaryota"/>
</dbReference>
<evidence type="ECO:0000256" key="4">
    <source>
        <dbReference type="SAM" id="MobiDB-lite"/>
    </source>
</evidence>
<dbReference type="GeneID" id="14539662"/>
<feature type="domain" description="RRM" evidence="5">
    <location>
        <begin position="293"/>
        <end position="365"/>
    </location>
</feature>
<feature type="domain" description="RRM" evidence="5">
    <location>
        <begin position="177"/>
        <end position="257"/>
    </location>
</feature>
<keyword evidence="7" id="KW-1185">Reference proteome</keyword>
<organism evidence="6 7">
    <name type="scientific">Candida orthopsilosis (strain 90-125)</name>
    <name type="common">Yeast</name>
    <dbReference type="NCBI Taxonomy" id="1136231"/>
    <lineage>
        <taxon>Eukaryota</taxon>
        <taxon>Fungi</taxon>
        <taxon>Dikarya</taxon>
        <taxon>Ascomycota</taxon>
        <taxon>Saccharomycotina</taxon>
        <taxon>Pichiomycetes</taxon>
        <taxon>Debaryomycetaceae</taxon>
        <taxon>Candida/Lodderomyces clade</taxon>
        <taxon>Candida</taxon>
    </lineage>
</organism>
<dbReference type="OrthoDB" id="446113at2759"/>
<dbReference type="HOGENOM" id="CLU_016304_7_1_1"/>
<dbReference type="PANTHER" id="PTHR47640">
    <property type="entry name" value="TRNA SELENOCYSTEINE 1-ASSOCIATED PROTEIN 1-RELATED-RELATED"/>
    <property type="match status" value="1"/>
</dbReference>
<evidence type="ECO:0000259" key="5">
    <source>
        <dbReference type="PROSITE" id="PS50102"/>
    </source>
</evidence>
<reference evidence="6 7" key="1">
    <citation type="journal article" date="2012" name="PLoS ONE">
        <title>Sequence and analysis of the genome of the pathogenic yeast Candida orthopsilosis.</title>
        <authorList>
            <person name="Riccombeni A."/>
            <person name="Vidanes G."/>
            <person name="Proux-Wera E."/>
            <person name="Wolfe K.H."/>
            <person name="Butler G."/>
        </authorList>
    </citation>
    <scope>NUCLEOTIDE SEQUENCE [LARGE SCALE GENOMIC DNA]</scope>
    <source>
        <strain evidence="6 7">Co 90-125</strain>
    </source>
</reference>
<feature type="compositionally biased region" description="Polar residues" evidence="4">
    <location>
        <begin position="46"/>
        <end position="58"/>
    </location>
</feature>
<dbReference type="GO" id="GO:0003729">
    <property type="term" value="F:mRNA binding"/>
    <property type="evidence" value="ECO:0007669"/>
    <property type="project" value="InterPro"/>
</dbReference>
<feature type="region of interest" description="Disordered" evidence="4">
    <location>
        <begin position="265"/>
        <end position="290"/>
    </location>
</feature>
<evidence type="ECO:0000256" key="3">
    <source>
        <dbReference type="PROSITE-ProRule" id="PRU00176"/>
    </source>
</evidence>
<dbReference type="InterPro" id="IPR000504">
    <property type="entry name" value="RRM_dom"/>
</dbReference>
<evidence type="ECO:0000256" key="2">
    <source>
        <dbReference type="ARBA" id="ARBA00022884"/>
    </source>
</evidence>
<gene>
    <name evidence="6" type="ORF">CORT_0C05700</name>
</gene>
<feature type="region of interest" description="Disordered" evidence="4">
    <location>
        <begin position="1"/>
        <end position="58"/>
    </location>
</feature>
<feature type="compositionally biased region" description="Low complexity" evidence="4">
    <location>
        <begin position="26"/>
        <end position="37"/>
    </location>
</feature>
<dbReference type="InterPro" id="IPR012677">
    <property type="entry name" value="Nucleotide-bd_a/b_plait_sf"/>
</dbReference>
<keyword evidence="2 3" id="KW-0694">RNA-binding</keyword>
<dbReference type="SMART" id="SM00360">
    <property type="entry name" value="RRM"/>
    <property type="match status" value="3"/>
</dbReference>
<evidence type="ECO:0000313" key="7">
    <source>
        <dbReference type="Proteomes" id="UP000005018"/>
    </source>
</evidence>
<dbReference type="PANTHER" id="PTHR47640:SF10">
    <property type="entry name" value="TRNA SELENOCYSTEINE 1-ASSOCIATED PROTEIN 1-RELATED"/>
    <property type="match status" value="1"/>
</dbReference>
<dbReference type="InterPro" id="IPR035979">
    <property type="entry name" value="RBD_domain_sf"/>
</dbReference>
<dbReference type="GO" id="GO:0005829">
    <property type="term" value="C:cytosol"/>
    <property type="evidence" value="ECO:0007669"/>
    <property type="project" value="TreeGrafter"/>
</dbReference>
<dbReference type="PROSITE" id="PS50102">
    <property type="entry name" value="RRM"/>
    <property type="match status" value="3"/>
</dbReference>
<feature type="domain" description="RRM" evidence="5">
    <location>
        <begin position="77"/>
        <end position="157"/>
    </location>
</feature>
<proteinExistence type="predicted"/>
<dbReference type="Proteomes" id="UP000005018">
    <property type="component" value="Chromosome 3"/>
</dbReference>
<dbReference type="EMBL" id="HE681721">
    <property type="protein sequence ID" value="CCG25944.1"/>
    <property type="molecule type" value="Genomic_DNA"/>
</dbReference>
<accession>H8X384</accession>
<dbReference type="KEGG" id="cot:CORT_0C05700"/>
<protein>
    <recommendedName>
        <fullName evidence="5">RRM domain-containing protein</fullName>
    </recommendedName>
</protein>
<evidence type="ECO:0000313" key="6">
    <source>
        <dbReference type="EMBL" id="CCG25944.1"/>
    </source>
</evidence>
<dbReference type="SUPFAM" id="SSF54928">
    <property type="entry name" value="RNA-binding domain, RBD"/>
    <property type="match status" value="2"/>
</dbReference>